<protein>
    <submittedName>
        <fullName evidence="4">Phosphoserine phosphatase</fullName>
        <ecNumber evidence="4">3.1.3.3</ecNumber>
    </submittedName>
</protein>
<evidence type="ECO:0000256" key="2">
    <source>
        <dbReference type="ARBA" id="ARBA00022801"/>
    </source>
</evidence>
<keyword evidence="3" id="KW-0460">Magnesium</keyword>
<dbReference type="InterPro" id="IPR006385">
    <property type="entry name" value="HAD_hydro_SerB1"/>
</dbReference>
<keyword evidence="1" id="KW-0479">Metal-binding</keyword>
<organism evidence="4">
    <name type="scientific">hydrothermal vent metagenome</name>
    <dbReference type="NCBI Taxonomy" id="652676"/>
    <lineage>
        <taxon>unclassified sequences</taxon>
        <taxon>metagenomes</taxon>
        <taxon>ecological metagenomes</taxon>
    </lineage>
</organism>
<dbReference type="InterPro" id="IPR050582">
    <property type="entry name" value="HAD-like_SerB"/>
</dbReference>
<dbReference type="FunFam" id="3.40.50.1000:FF:000025">
    <property type="entry name" value="HAD hydrolase, family IB"/>
    <property type="match status" value="1"/>
</dbReference>
<dbReference type="Gene3D" id="3.40.50.1000">
    <property type="entry name" value="HAD superfamily/HAD-like"/>
    <property type="match status" value="1"/>
</dbReference>
<proteinExistence type="predicted"/>
<evidence type="ECO:0000256" key="1">
    <source>
        <dbReference type="ARBA" id="ARBA00022723"/>
    </source>
</evidence>
<reference evidence="4" key="1">
    <citation type="submission" date="2018-06" db="EMBL/GenBank/DDBJ databases">
        <authorList>
            <person name="Zhirakovskaya E."/>
        </authorList>
    </citation>
    <scope>NUCLEOTIDE SEQUENCE</scope>
</reference>
<gene>
    <name evidence="4" type="ORF">MNBD_GAMMA21-1465</name>
</gene>
<keyword evidence="2 4" id="KW-0378">Hydrolase</keyword>
<dbReference type="Gene3D" id="1.20.1440.100">
    <property type="entry name" value="SG protein - dephosphorylation function"/>
    <property type="match status" value="1"/>
</dbReference>
<dbReference type="EMBL" id="UOFR01000034">
    <property type="protein sequence ID" value="VAW95498.1"/>
    <property type="molecule type" value="Genomic_DNA"/>
</dbReference>
<dbReference type="PANTHER" id="PTHR43344">
    <property type="entry name" value="PHOSPHOSERINE PHOSPHATASE"/>
    <property type="match status" value="1"/>
</dbReference>
<sequence length="220" mass="25015">MALAIFDLDNTLLAGDSDYLWGTFLVDQGEVDGEIYESTNQHFYDDYKTGQLDIFAFLKFSLEPLTRLTNKRLAELQEQFMREVIKPLVSTDALALVDKHRANSDTLLIITATNHFITAPIAKLFGIDHLLATEPEILNGRYTGSVAGTPCYQDGKVIRLKTWLAEHDQNLNNSWFYSDSHNDLPLLLLVEHPIVVNPDDILRQHAKDNNWKILHLHNGT</sequence>
<dbReference type="InterPro" id="IPR036412">
    <property type="entry name" value="HAD-like_sf"/>
</dbReference>
<dbReference type="NCBIfam" id="TIGR01490">
    <property type="entry name" value="HAD-SF-IB-hyp1"/>
    <property type="match status" value="1"/>
</dbReference>
<dbReference type="GO" id="GO:0046872">
    <property type="term" value="F:metal ion binding"/>
    <property type="evidence" value="ECO:0007669"/>
    <property type="project" value="UniProtKB-KW"/>
</dbReference>
<accession>A0A3B0ZPU9</accession>
<dbReference type="AlphaFoldDB" id="A0A3B0ZPU9"/>
<evidence type="ECO:0000256" key="3">
    <source>
        <dbReference type="ARBA" id="ARBA00022842"/>
    </source>
</evidence>
<dbReference type="InterPro" id="IPR023214">
    <property type="entry name" value="HAD_sf"/>
</dbReference>
<dbReference type="CDD" id="cd02612">
    <property type="entry name" value="HAD_PGPPase"/>
    <property type="match status" value="1"/>
</dbReference>
<evidence type="ECO:0000313" key="4">
    <source>
        <dbReference type="EMBL" id="VAW95498.1"/>
    </source>
</evidence>
<dbReference type="NCBIfam" id="TIGR01488">
    <property type="entry name" value="HAD-SF-IB"/>
    <property type="match status" value="1"/>
</dbReference>
<dbReference type="PANTHER" id="PTHR43344:SF13">
    <property type="entry name" value="PHOSPHATASE RV3661-RELATED"/>
    <property type="match status" value="1"/>
</dbReference>
<name>A0A3B0ZPU9_9ZZZZ</name>
<dbReference type="SUPFAM" id="SSF56784">
    <property type="entry name" value="HAD-like"/>
    <property type="match status" value="1"/>
</dbReference>
<dbReference type="GO" id="GO:0016787">
    <property type="term" value="F:hydrolase activity"/>
    <property type="evidence" value="ECO:0007669"/>
    <property type="project" value="UniProtKB-KW"/>
</dbReference>
<dbReference type="Pfam" id="PF12710">
    <property type="entry name" value="HAD"/>
    <property type="match status" value="1"/>
</dbReference>
<dbReference type="EC" id="3.1.3.3" evidence="4"/>